<name>A0A0C3JIL7_PISTI</name>
<dbReference type="EMBL" id="KN832029">
    <property type="protein sequence ID" value="KIN97451.1"/>
    <property type="molecule type" value="Genomic_DNA"/>
</dbReference>
<sequence>MLVQLLLTHSESRLPLHHLLVPRSPWLLSSPPGRPSSQSAIPQSAIRSCRLEEEVLGTSVARQWGAAHNHPRMPPTPSPYAKKKALRAGHLINSENLTNVTLDVRAEGSSRCRTESGDSAPCSPTSQNFQQRSRKKRSFLKIWKRPSHLRQSVPPLERIDTTNDDDQKDADSSLDYHSLPPASTSRHSGDRASTISSYSSSTSRSTISSHMSVQSLPTLPENREQGSDERCHSFAIYDALDFVPADLWYLVPSLEFPFRLLDDTDTSITVPPFFHLSCFAELLEFVAFTRILSSLLHNLAQRGWKVIVRLSELAIYLYRKCASYD</sequence>
<reference evidence="3" key="2">
    <citation type="submission" date="2015-01" db="EMBL/GenBank/DDBJ databases">
        <title>Evolutionary Origins and Diversification of the Mycorrhizal Mutualists.</title>
        <authorList>
            <consortium name="DOE Joint Genome Institute"/>
            <consortium name="Mycorrhizal Genomics Consortium"/>
            <person name="Kohler A."/>
            <person name="Kuo A."/>
            <person name="Nagy L.G."/>
            <person name="Floudas D."/>
            <person name="Copeland A."/>
            <person name="Barry K.W."/>
            <person name="Cichocki N."/>
            <person name="Veneault-Fourrey C."/>
            <person name="LaButti K."/>
            <person name="Lindquist E.A."/>
            <person name="Lipzen A."/>
            <person name="Lundell T."/>
            <person name="Morin E."/>
            <person name="Murat C."/>
            <person name="Riley R."/>
            <person name="Ohm R."/>
            <person name="Sun H."/>
            <person name="Tunlid A."/>
            <person name="Henrissat B."/>
            <person name="Grigoriev I.V."/>
            <person name="Hibbett D.S."/>
            <person name="Martin F."/>
        </authorList>
    </citation>
    <scope>NUCLEOTIDE SEQUENCE [LARGE SCALE GENOMIC DNA]</scope>
    <source>
        <strain evidence="3">Marx 270</strain>
    </source>
</reference>
<keyword evidence="3" id="KW-1185">Reference proteome</keyword>
<feature type="region of interest" description="Disordered" evidence="1">
    <location>
        <begin position="111"/>
        <end position="226"/>
    </location>
</feature>
<reference evidence="2 3" key="1">
    <citation type="submission" date="2014-04" db="EMBL/GenBank/DDBJ databases">
        <authorList>
            <consortium name="DOE Joint Genome Institute"/>
            <person name="Kuo A."/>
            <person name="Kohler A."/>
            <person name="Costa M.D."/>
            <person name="Nagy L.G."/>
            <person name="Floudas D."/>
            <person name="Copeland A."/>
            <person name="Barry K.W."/>
            <person name="Cichocki N."/>
            <person name="Veneault-Fourrey C."/>
            <person name="LaButti K."/>
            <person name="Lindquist E.A."/>
            <person name="Lipzen A."/>
            <person name="Lundell T."/>
            <person name="Morin E."/>
            <person name="Murat C."/>
            <person name="Sun H."/>
            <person name="Tunlid A."/>
            <person name="Henrissat B."/>
            <person name="Grigoriev I.V."/>
            <person name="Hibbett D.S."/>
            <person name="Martin F."/>
            <person name="Nordberg H.P."/>
            <person name="Cantor M.N."/>
            <person name="Hua S.X."/>
        </authorList>
    </citation>
    <scope>NUCLEOTIDE SEQUENCE [LARGE SCALE GENOMIC DNA]</scope>
    <source>
        <strain evidence="2 3">Marx 270</strain>
    </source>
</reference>
<dbReference type="STRING" id="870435.A0A0C3JIL7"/>
<gene>
    <name evidence="2" type="ORF">M404DRAFT_32301</name>
</gene>
<evidence type="ECO:0000313" key="2">
    <source>
        <dbReference type="EMBL" id="KIN97451.1"/>
    </source>
</evidence>
<organism evidence="2 3">
    <name type="scientific">Pisolithus tinctorius Marx 270</name>
    <dbReference type="NCBI Taxonomy" id="870435"/>
    <lineage>
        <taxon>Eukaryota</taxon>
        <taxon>Fungi</taxon>
        <taxon>Dikarya</taxon>
        <taxon>Basidiomycota</taxon>
        <taxon>Agaricomycotina</taxon>
        <taxon>Agaricomycetes</taxon>
        <taxon>Agaricomycetidae</taxon>
        <taxon>Boletales</taxon>
        <taxon>Sclerodermatineae</taxon>
        <taxon>Pisolithaceae</taxon>
        <taxon>Pisolithus</taxon>
    </lineage>
</organism>
<protein>
    <submittedName>
        <fullName evidence="2">Uncharacterized protein</fullName>
    </submittedName>
</protein>
<dbReference type="HOGENOM" id="CLU_855599_0_0_1"/>
<feature type="compositionally biased region" description="Low complexity" evidence="1">
    <location>
        <begin position="193"/>
        <end position="209"/>
    </location>
</feature>
<dbReference type="InParanoid" id="A0A0C3JIL7"/>
<dbReference type="Proteomes" id="UP000054217">
    <property type="component" value="Unassembled WGS sequence"/>
</dbReference>
<feature type="compositionally biased region" description="Polar residues" evidence="1">
    <location>
        <begin position="122"/>
        <end position="131"/>
    </location>
</feature>
<dbReference type="AlphaFoldDB" id="A0A0C3JIL7"/>
<evidence type="ECO:0000313" key="3">
    <source>
        <dbReference type="Proteomes" id="UP000054217"/>
    </source>
</evidence>
<evidence type="ECO:0000256" key="1">
    <source>
        <dbReference type="SAM" id="MobiDB-lite"/>
    </source>
</evidence>
<feature type="compositionally biased region" description="Basic residues" evidence="1">
    <location>
        <begin position="132"/>
        <end position="148"/>
    </location>
</feature>
<proteinExistence type="predicted"/>
<accession>A0A0C3JIL7</accession>